<evidence type="ECO:0000256" key="1">
    <source>
        <dbReference type="ARBA" id="ARBA00022679"/>
    </source>
</evidence>
<dbReference type="CDD" id="cd00475">
    <property type="entry name" value="Cis_IPPS"/>
    <property type="match status" value="1"/>
</dbReference>
<reference evidence="3 4" key="1">
    <citation type="submission" date="2014-05" db="EMBL/GenBank/DDBJ databases">
        <title>Draft Genome Sequence of Nitratireductor basaltis Strain UMTGB225, A Marine Bacterium Isolated from Green Barrel Tunicate.</title>
        <authorList>
            <person name="Gan H.Y."/>
        </authorList>
    </citation>
    <scope>NUCLEOTIDE SEQUENCE [LARGE SCALE GENOMIC DNA]</scope>
    <source>
        <strain evidence="3 4">UMTGB225</strain>
    </source>
</reference>
<feature type="binding site" evidence="2">
    <location>
        <begin position="12"/>
        <end position="15"/>
    </location>
    <ligand>
        <name>substrate</name>
    </ligand>
</feature>
<dbReference type="InterPro" id="IPR018520">
    <property type="entry name" value="UPP_synth-like_CS"/>
</dbReference>
<keyword evidence="1 2" id="KW-0808">Transferase</keyword>
<comment type="cofactor">
    <cofactor evidence="2">
        <name>Mg(2+)</name>
        <dbReference type="ChEBI" id="CHEBI:18420"/>
    </cofactor>
    <text evidence="2">Binds 2 magnesium ions per subunit.</text>
</comment>
<dbReference type="InterPro" id="IPR001441">
    <property type="entry name" value="UPP_synth-like"/>
</dbReference>
<evidence type="ECO:0000313" key="4">
    <source>
        <dbReference type="Proteomes" id="UP000053675"/>
    </source>
</evidence>
<dbReference type="HAMAP" id="MF_01139">
    <property type="entry name" value="ISPT"/>
    <property type="match status" value="1"/>
</dbReference>
<dbReference type="PANTHER" id="PTHR10291:SF0">
    <property type="entry name" value="DEHYDRODOLICHYL DIPHOSPHATE SYNTHASE 2"/>
    <property type="match status" value="1"/>
</dbReference>
<feature type="active site" evidence="2">
    <location>
        <position position="11"/>
    </location>
</feature>
<evidence type="ECO:0000256" key="2">
    <source>
        <dbReference type="HAMAP-Rule" id="MF_01139"/>
    </source>
</evidence>
<feature type="binding site" evidence="2">
    <location>
        <begin position="185"/>
        <end position="187"/>
    </location>
    <ligand>
        <name>substrate</name>
    </ligand>
</feature>
<dbReference type="SUPFAM" id="SSF64005">
    <property type="entry name" value="Undecaprenyl diphosphate synthase"/>
    <property type="match status" value="1"/>
</dbReference>
<dbReference type="STRING" id="472175.EL18_01218"/>
<keyword evidence="4" id="KW-1185">Reference proteome</keyword>
<feature type="binding site" evidence="2">
    <location>
        <position position="24"/>
    </location>
    <ligand>
        <name>substrate</name>
    </ligand>
</feature>
<dbReference type="eggNOG" id="COG0020">
    <property type="taxonomic scope" value="Bacteria"/>
</dbReference>
<feature type="binding site" evidence="2">
    <location>
        <position position="11"/>
    </location>
    <ligand>
        <name>Mg(2+)</name>
        <dbReference type="ChEBI" id="CHEBI:18420"/>
    </ligand>
</feature>
<dbReference type="FunFam" id="3.40.1180.10:FF:000001">
    <property type="entry name" value="(2E,6E)-farnesyl-diphosphate-specific ditrans,polycis-undecaprenyl-diphosphate synthase"/>
    <property type="match status" value="1"/>
</dbReference>
<dbReference type="GO" id="GO:0000287">
    <property type="term" value="F:magnesium ion binding"/>
    <property type="evidence" value="ECO:0007669"/>
    <property type="project" value="UniProtKB-UniRule"/>
</dbReference>
<feature type="binding site" evidence="2">
    <location>
        <position position="60"/>
    </location>
    <ligand>
        <name>substrate</name>
    </ligand>
</feature>
<feature type="binding site" evidence="2">
    <location>
        <position position="198"/>
    </location>
    <ligand>
        <name>Mg(2+)</name>
        <dbReference type="ChEBI" id="CHEBI:18420"/>
    </ligand>
</feature>
<dbReference type="EMBL" id="JMQM01000001">
    <property type="protein sequence ID" value="KFB10188.1"/>
    <property type="molecule type" value="Genomic_DNA"/>
</dbReference>
<feature type="binding site" evidence="2">
    <location>
        <position position="62"/>
    </location>
    <ligand>
        <name>substrate</name>
    </ligand>
</feature>
<dbReference type="NCBIfam" id="TIGR00055">
    <property type="entry name" value="uppS"/>
    <property type="match status" value="1"/>
</dbReference>
<feature type="binding site" evidence="2">
    <location>
        <position position="16"/>
    </location>
    <ligand>
        <name>substrate</name>
    </ligand>
</feature>
<protein>
    <recommendedName>
        <fullName evidence="2">Isoprenyl transferase</fullName>
        <ecNumber evidence="2">2.5.1.-</ecNumber>
    </recommendedName>
</protein>
<dbReference type="OrthoDB" id="4191603at2"/>
<evidence type="ECO:0000313" key="3">
    <source>
        <dbReference type="EMBL" id="KFB10188.1"/>
    </source>
</evidence>
<dbReference type="InterPro" id="IPR036424">
    <property type="entry name" value="UPP_synth-like_sf"/>
</dbReference>
<dbReference type="NCBIfam" id="NF011408">
    <property type="entry name" value="PRK14834.1"/>
    <property type="match status" value="1"/>
</dbReference>
<name>A0A084UB52_9HYPH</name>
<dbReference type="GO" id="GO:0008834">
    <property type="term" value="F:ditrans,polycis-undecaprenyl-diphosphate synthase [(2E,6E)-farnesyl-diphosphate specific] activity"/>
    <property type="evidence" value="ECO:0007669"/>
    <property type="project" value="TreeGrafter"/>
</dbReference>
<dbReference type="GO" id="GO:0016094">
    <property type="term" value="P:polyprenol biosynthetic process"/>
    <property type="evidence" value="ECO:0007669"/>
    <property type="project" value="TreeGrafter"/>
</dbReference>
<comment type="function">
    <text evidence="2">Catalyzes the condensation of isopentenyl diphosphate (IPP) with allylic pyrophosphates generating different type of terpenoids.</text>
</comment>
<dbReference type="PATRIC" id="fig|472175.3.peg.1227"/>
<dbReference type="Proteomes" id="UP000053675">
    <property type="component" value="Unassembled WGS sequence"/>
</dbReference>
<dbReference type="PANTHER" id="PTHR10291">
    <property type="entry name" value="DEHYDRODOLICHYL DIPHOSPHATE SYNTHASE FAMILY MEMBER"/>
    <property type="match status" value="1"/>
</dbReference>
<keyword evidence="2" id="KW-0479">Metal-binding</keyword>
<gene>
    <name evidence="3" type="primary">uppS</name>
    <name evidence="3" type="ORF">EL18_01218</name>
</gene>
<dbReference type="EC" id="2.5.1.-" evidence="2"/>
<dbReference type="Gene3D" id="3.40.1180.10">
    <property type="entry name" value="Decaprenyl diphosphate synthase-like"/>
    <property type="match status" value="1"/>
</dbReference>
<feature type="binding site" evidence="2">
    <location>
        <position position="28"/>
    </location>
    <ligand>
        <name>substrate</name>
    </ligand>
</feature>
<organism evidence="3 4">
    <name type="scientific">Nitratireductor basaltis</name>
    <dbReference type="NCBI Taxonomy" id="472175"/>
    <lineage>
        <taxon>Bacteria</taxon>
        <taxon>Pseudomonadati</taxon>
        <taxon>Pseudomonadota</taxon>
        <taxon>Alphaproteobacteria</taxon>
        <taxon>Hyphomicrobiales</taxon>
        <taxon>Phyllobacteriaceae</taxon>
        <taxon>Nitratireductor</taxon>
    </lineage>
</organism>
<sequence>MTPAHVAIIMDGNGRWAKARGLPRSAGHRAGVEALRRTVRAAGDLGITYLTVYAFSSENWSRPKAEINDLMGLLKHFIRRDLADLHRNGVRVRILGRREGLAPDILRLLEEAESLTVDNTNMTLVVAFNYGSRDELARAAEKLARQVARGELDPSDITPERMAGALDTADIPDPDLILRTSGEQRLSNFLLWQAAYSEFVFLPVNWPDFGHDHLADALEIYAGRDRRYGGVGVQEAAL</sequence>
<dbReference type="NCBIfam" id="NF011405">
    <property type="entry name" value="PRK14830.1"/>
    <property type="match status" value="1"/>
</dbReference>
<accession>A0A084UB52</accession>
<dbReference type="Pfam" id="PF01255">
    <property type="entry name" value="Prenyltransf"/>
    <property type="match status" value="1"/>
</dbReference>
<proteinExistence type="inferred from homology"/>
<dbReference type="PROSITE" id="PS01066">
    <property type="entry name" value="UPP_SYNTHASE"/>
    <property type="match status" value="1"/>
</dbReference>
<comment type="subunit">
    <text evidence="2">Homodimer.</text>
</comment>
<dbReference type="AlphaFoldDB" id="A0A084UB52"/>
<dbReference type="GO" id="GO:0005829">
    <property type="term" value="C:cytosol"/>
    <property type="evidence" value="ECO:0007669"/>
    <property type="project" value="TreeGrafter"/>
</dbReference>
<comment type="caution">
    <text evidence="3">The sequence shown here is derived from an EMBL/GenBank/DDBJ whole genome shotgun (WGS) entry which is preliminary data.</text>
</comment>
<keyword evidence="2" id="KW-0460">Magnesium</keyword>
<comment type="similarity">
    <text evidence="2">Belongs to the UPP synthase family.</text>
</comment>
<feature type="binding site" evidence="2">
    <location>
        <begin position="56"/>
        <end position="58"/>
    </location>
    <ligand>
        <name>substrate</name>
    </ligand>
</feature>
<feature type="binding site" evidence="2">
    <location>
        <position position="179"/>
    </location>
    <ligand>
        <name>substrate</name>
    </ligand>
</feature>
<feature type="active site" description="Proton acceptor" evidence="2">
    <location>
        <position position="59"/>
    </location>
</feature>